<reference evidence="6 7" key="1">
    <citation type="submission" date="2019-08" db="EMBL/GenBank/DDBJ databases">
        <title>In-depth cultivation of the pig gut microbiome towards novel bacterial diversity and tailored functional studies.</title>
        <authorList>
            <person name="Wylensek D."/>
            <person name="Hitch T.C.A."/>
            <person name="Clavel T."/>
        </authorList>
    </citation>
    <scope>NUCLEOTIDE SEQUENCE [LARGE SCALE GENOMIC DNA]</scope>
    <source>
        <strain evidence="6 7">BBE-744-WT-12</strain>
    </source>
</reference>
<dbReference type="PROSITE" id="PS00160">
    <property type="entry name" value="ALDOLASE_KDPG_KHG_2"/>
    <property type="match status" value="1"/>
</dbReference>
<dbReference type="CDD" id="cd00452">
    <property type="entry name" value="KDPG_aldolase"/>
    <property type="match status" value="1"/>
</dbReference>
<dbReference type="SUPFAM" id="SSF51569">
    <property type="entry name" value="Aldolase"/>
    <property type="match status" value="1"/>
</dbReference>
<evidence type="ECO:0000256" key="2">
    <source>
        <dbReference type="ARBA" id="ARBA00006906"/>
    </source>
</evidence>
<dbReference type="NCBIfam" id="NF006600">
    <property type="entry name" value="PRK09140.1"/>
    <property type="match status" value="1"/>
</dbReference>
<gene>
    <name evidence="6" type="ORF">FYJ85_17225</name>
</gene>
<sequence>MTFQQQCERCPVVAILRGITPDEITDVCETLREAGIRLLEVPLNSPDALESIRRAAREYHAGTELLIGAGTVLTPAAVREVAEAGGRFIISPDTNPEVIRETKRLGLVSMPGFFTATEAFAALRAGADCLKLFPAGALGPGYVKDLKAVIKAPIMAVGGVDTANAADFLKVCAGIGVGSALYKPGKPLSAIAEDARRFTASAR</sequence>
<evidence type="ECO:0000256" key="3">
    <source>
        <dbReference type="ARBA" id="ARBA00011233"/>
    </source>
</evidence>
<evidence type="ECO:0000256" key="4">
    <source>
        <dbReference type="ARBA" id="ARBA00023239"/>
    </source>
</evidence>
<evidence type="ECO:0000313" key="7">
    <source>
        <dbReference type="Proteomes" id="UP000435649"/>
    </source>
</evidence>
<protein>
    <submittedName>
        <fullName evidence="6">2-dehydro-3-deoxy-6-phosphogalactonate aldolase</fullName>
        <ecNumber evidence="6">4.1.2.21</ecNumber>
    </submittedName>
</protein>
<dbReference type="Pfam" id="PF01081">
    <property type="entry name" value="Aldolase"/>
    <property type="match status" value="1"/>
</dbReference>
<dbReference type="GO" id="GO:0008674">
    <property type="term" value="F:2-dehydro-3-deoxy-6-phosphogalactonate aldolase activity"/>
    <property type="evidence" value="ECO:0007669"/>
    <property type="project" value="UniProtKB-EC"/>
</dbReference>
<comment type="pathway">
    <text evidence="1">Carbohydrate acid metabolism.</text>
</comment>
<proteinExistence type="inferred from homology"/>
<dbReference type="InterPro" id="IPR013785">
    <property type="entry name" value="Aldolase_TIM"/>
</dbReference>
<comment type="similarity">
    <text evidence="2">Belongs to the KHG/KDPG aldolase family.</text>
</comment>
<dbReference type="PANTHER" id="PTHR30246:SF1">
    <property type="entry name" value="2-DEHYDRO-3-DEOXY-6-PHOSPHOGALACTONATE ALDOLASE-RELATED"/>
    <property type="match status" value="1"/>
</dbReference>
<name>A0A844G7D2_9BACT</name>
<accession>A0A844G7D2</accession>
<dbReference type="EMBL" id="VUNS01000023">
    <property type="protein sequence ID" value="MST98782.1"/>
    <property type="molecule type" value="Genomic_DNA"/>
</dbReference>
<evidence type="ECO:0000256" key="5">
    <source>
        <dbReference type="ARBA" id="ARBA00023277"/>
    </source>
</evidence>
<comment type="subunit">
    <text evidence="3">Homotrimer.</text>
</comment>
<keyword evidence="7" id="KW-1185">Reference proteome</keyword>
<dbReference type="RefSeq" id="WP_154419771.1">
    <property type="nucleotide sequence ID" value="NZ_VUNS01000023.1"/>
</dbReference>
<dbReference type="EC" id="4.1.2.21" evidence="6"/>
<comment type="caution">
    <text evidence="6">The sequence shown here is derived from an EMBL/GenBank/DDBJ whole genome shotgun (WGS) entry which is preliminary data.</text>
</comment>
<keyword evidence="4 6" id="KW-0456">Lyase</keyword>
<organism evidence="6 7">
    <name type="scientific">Victivallis lenta</name>
    <dbReference type="NCBI Taxonomy" id="2606640"/>
    <lineage>
        <taxon>Bacteria</taxon>
        <taxon>Pseudomonadati</taxon>
        <taxon>Lentisphaerota</taxon>
        <taxon>Lentisphaeria</taxon>
        <taxon>Victivallales</taxon>
        <taxon>Victivallaceae</taxon>
        <taxon>Victivallis</taxon>
    </lineage>
</organism>
<evidence type="ECO:0000256" key="1">
    <source>
        <dbReference type="ARBA" id="ARBA00004761"/>
    </source>
</evidence>
<dbReference type="PANTHER" id="PTHR30246">
    <property type="entry name" value="2-KETO-3-DEOXY-6-PHOSPHOGLUCONATE ALDOLASE"/>
    <property type="match status" value="1"/>
</dbReference>
<dbReference type="InterPro" id="IPR000887">
    <property type="entry name" value="Aldlse_KDPG_KHG"/>
</dbReference>
<evidence type="ECO:0000313" key="6">
    <source>
        <dbReference type="EMBL" id="MST98782.1"/>
    </source>
</evidence>
<dbReference type="AlphaFoldDB" id="A0A844G7D2"/>
<dbReference type="Proteomes" id="UP000435649">
    <property type="component" value="Unassembled WGS sequence"/>
</dbReference>
<keyword evidence="5" id="KW-0119">Carbohydrate metabolism</keyword>
<dbReference type="Gene3D" id="3.20.20.70">
    <property type="entry name" value="Aldolase class I"/>
    <property type="match status" value="1"/>
</dbReference>
<dbReference type="InterPro" id="IPR031338">
    <property type="entry name" value="KDPG/KHG_AS_2"/>
</dbReference>